<organism evidence="1">
    <name type="scientific">Lactiplantibacillus plantarum</name>
    <name type="common">Lactobacillus plantarum</name>
    <dbReference type="NCBI Taxonomy" id="1590"/>
    <lineage>
        <taxon>Bacteria</taxon>
        <taxon>Bacillati</taxon>
        <taxon>Bacillota</taxon>
        <taxon>Bacilli</taxon>
        <taxon>Lactobacillales</taxon>
        <taxon>Lactobacillaceae</taxon>
        <taxon>Lactiplantibacillus</taxon>
    </lineage>
</organism>
<name>A0A165S774_LACPN</name>
<dbReference type="AlphaFoldDB" id="A0A165S774"/>
<evidence type="ECO:0000313" key="1">
    <source>
        <dbReference type="EMBL" id="KZU97801.1"/>
    </source>
</evidence>
<accession>A0A165S774</accession>
<dbReference type="PATRIC" id="fig|1590.144.peg.1063"/>
<gene>
    <name evidence="1" type="ORF">Lp19_0485</name>
</gene>
<dbReference type="Proteomes" id="UP000076882">
    <property type="component" value="Unassembled WGS sequence"/>
</dbReference>
<comment type="caution">
    <text evidence="1">The sequence shown here is derived from an EMBL/GenBank/DDBJ whole genome shotgun (WGS) entry which is preliminary data.</text>
</comment>
<dbReference type="RefSeq" id="WP_044430188.1">
    <property type="nucleotide sequence ID" value="NZ_CABFKX010000115.1"/>
</dbReference>
<dbReference type="KEGG" id="lpb:SH83_05090"/>
<reference evidence="1" key="1">
    <citation type="submission" date="2016-03" db="EMBL/GenBank/DDBJ databases">
        <title>Comparative genomics of 54 Lactobacillus plantarum strains reveals genomic uncoupling from niche constraints.</title>
        <authorList>
            <person name="Martino M.E."/>
        </authorList>
    </citation>
    <scope>NUCLEOTIDE SEQUENCE [LARGE SCALE GENOMIC DNA]</scope>
    <source>
        <strain evidence="1">19.1</strain>
    </source>
</reference>
<sequence>MNHQQAYRVQRLILIIALMLILFGDTGMNAVFSFSHQPQSIWFYPQLVIALMTAAGPNLLLMALGAYQLRRAALPVSQLIRRVLWIMGGITLFSLAFYLEDLVTQGSLTSFNIAGFFTALAQAPVGFYDILYELLGFFVTLPLLRVIAHHASVAIQQYLFWAELVFIGMVPILAYFTGLTTISVNPPLAITAGCFFALMGYWLSQTEVLHRITREHLLVAWLLTCGCYAVMVSVTMYQVNLEKNFDLISSQPFAQTFQAIPCLTLWVTIATWMMNRPRSKAVRRHNFVQTGYGDMLVAGLLITPFMVINRLLTPIIGAWWSGWLWSIAVLIVSVELVWLLRHVRWLQRILPDLFGGSQLIGGSVNAQKN</sequence>
<protein>
    <submittedName>
        <fullName evidence="1">Polysaccharide biosynthesis protein</fullName>
    </submittedName>
</protein>
<proteinExistence type="predicted"/>
<dbReference type="EMBL" id="LUXM01000012">
    <property type="protein sequence ID" value="KZU97801.1"/>
    <property type="molecule type" value="Genomic_DNA"/>
</dbReference>